<dbReference type="InterPro" id="IPR007726">
    <property type="entry name" value="SS18_N"/>
</dbReference>
<sequence length="135" mass="13811">MCTVQAQDPGSKPPTLLPGALNAQAPTSETVQKYLEDNESLIKTILECINSGRADEAVKYQQRLQANLMWLAGIADSQAPPTPAASAPAPGTQVPAAPGQAAPVAAGQQLVQAADTVMKTAQEAAAQQAPPQQAG</sequence>
<feature type="region of interest" description="Disordered" evidence="2">
    <location>
        <begin position="77"/>
        <end position="104"/>
    </location>
</feature>
<dbReference type="Proteomes" id="UP000007264">
    <property type="component" value="Unassembled WGS sequence"/>
</dbReference>
<dbReference type="KEGG" id="csl:COCSUDRAFT_57045"/>
<feature type="compositionally biased region" description="Low complexity" evidence="2">
    <location>
        <begin position="84"/>
        <end position="104"/>
    </location>
</feature>
<dbReference type="EMBL" id="AGSI01000013">
    <property type="protein sequence ID" value="EIE21125.1"/>
    <property type="molecule type" value="Genomic_DNA"/>
</dbReference>
<organism evidence="4 5">
    <name type="scientific">Coccomyxa subellipsoidea (strain C-169)</name>
    <name type="common">Green microalga</name>
    <dbReference type="NCBI Taxonomy" id="574566"/>
    <lineage>
        <taxon>Eukaryota</taxon>
        <taxon>Viridiplantae</taxon>
        <taxon>Chlorophyta</taxon>
        <taxon>core chlorophytes</taxon>
        <taxon>Trebouxiophyceae</taxon>
        <taxon>Trebouxiophyceae incertae sedis</taxon>
        <taxon>Coccomyxaceae</taxon>
        <taxon>Coccomyxa</taxon>
        <taxon>Coccomyxa subellipsoidea</taxon>
    </lineage>
</organism>
<dbReference type="Pfam" id="PF05030">
    <property type="entry name" value="SSXT"/>
    <property type="match status" value="1"/>
</dbReference>
<evidence type="ECO:0000256" key="1">
    <source>
        <dbReference type="ARBA" id="ARBA00007945"/>
    </source>
</evidence>
<keyword evidence="5" id="KW-1185">Reference proteome</keyword>
<protein>
    <recommendedName>
        <fullName evidence="3">SS18 N-terminal domain-containing protein</fullName>
    </recommendedName>
</protein>
<proteinExistence type="inferred from homology"/>
<dbReference type="STRING" id="574566.I0YRV6"/>
<feature type="domain" description="SS18 N-terminal" evidence="3">
    <location>
        <begin position="24"/>
        <end position="79"/>
    </location>
</feature>
<feature type="region of interest" description="Disordered" evidence="2">
    <location>
        <begin position="1"/>
        <end position="21"/>
    </location>
</feature>
<dbReference type="RefSeq" id="XP_005645669.1">
    <property type="nucleotide sequence ID" value="XM_005645612.1"/>
</dbReference>
<name>I0YRV6_COCSC</name>
<dbReference type="OrthoDB" id="10265171at2759"/>
<accession>I0YRV6</accession>
<dbReference type="eggNOG" id="KOG3227">
    <property type="taxonomic scope" value="Eukaryota"/>
</dbReference>
<evidence type="ECO:0000313" key="4">
    <source>
        <dbReference type="EMBL" id="EIE21125.1"/>
    </source>
</evidence>
<evidence type="ECO:0000259" key="3">
    <source>
        <dbReference type="Pfam" id="PF05030"/>
    </source>
</evidence>
<evidence type="ECO:0000313" key="5">
    <source>
        <dbReference type="Proteomes" id="UP000007264"/>
    </source>
</evidence>
<comment type="similarity">
    <text evidence="1">Belongs to the SS18 family.</text>
</comment>
<evidence type="ECO:0000256" key="2">
    <source>
        <dbReference type="SAM" id="MobiDB-lite"/>
    </source>
</evidence>
<dbReference type="AlphaFoldDB" id="I0YRV6"/>
<gene>
    <name evidence="4" type="ORF">COCSUDRAFT_57045</name>
</gene>
<reference evidence="4 5" key="1">
    <citation type="journal article" date="2012" name="Genome Biol.">
        <title>The genome of the polar eukaryotic microalga coccomyxa subellipsoidea reveals traits of cold adaptation.</title>
        <authorList>
            <person name="Blanc G."/>
            <person name="Agarkova I."/>
            <person name="Grimwood J."/>
            <person name="Kuo A."/>
            <person name="Brueggeman A."/>
            <person name="Dunigan D."/>
            <person name="Gurnon J."/>
            <person name="Ladunga I."/>
            <person name="Lindquist E."/>
            <person name="Lucas S."/>
            <person name="Pangilinan J."/>
            <person name="Proschold T."/>
            <person name="Salamov A."/>
            <person name="Schmutz J."/>
            <person name="Weeks D."/>
            <person name="Yamada T."/>
            <person name="Claverie J.M."/>
            <person name="Grigoriev I."/>
            <person name="Van Etten J."/>
            <person name="Lomsadze A."/>
            <person name="Borodovsky M."/>
        </authorList>
    </citation>
    <scope>NUCLEOTIDE SEQUENCE [LARGE SCALE GENOMIC DNA]</scope>
    <source>
        <strain evidence="4 5">C-169</strain>
    </source>
</reference>
<comment type="caution">
    <text evidence="4">The sequence shown here is derived from an EMBL/GenBank/DDBJ whole genome shotgun (WGS) entry which is preliminary data.</text>
</comment>
<dbReference type="GeneID" id="17039107"/>